<evidence type="ECO:0000313" key="1">
    <source>
        <dbReference type="Proteomes" id="UP000887576"/>
    </source>
</evidence>
<sequence>MVSRLRSDDEEGWDVLIRAFKLFVTMTHCKADAESGKAKLMLKPKTVFVNTKDDLASISFEVESVTEYQIKEKPDGKIRTSVLMQFYSDGSYSTIRAMVTETGMVEQVEWSPASGFVAVITQGIQETAREKAILTLNGSWSKIKTKLAVNSTEQLKECMVKIEPAIKIVQVIYLIRHLKKSRLFKAEYRQKVADIIETLLYREMSKCNQEKPVKELMEMAPKDLLPEQEEVIRTVLKGNFRVFEIQGVAGSGKTFTICELIKLEFLRMQAEWQAQDDADDDDDLEEQLGDEIAELEEIRQLAAKDDQVLTPEELAQIRQARVQAFSILDARFAKKMGKFGGIPLLVAVTNAAVLTLVEKLLTMTVPPLCLLSLSATTMARRKNAAIIEMCSIEAHCQRLLRAKQLSTAEQFILQDAIAIQEKLERKTKKIVAENDFDQIDPTEEDDMLDFDWENLENETEKPETMASAEKKSAEGSDQETLQWH</sequence>
<dbReference type="Proteomes" id="UP000887576">
    <property type="component" value="Unplaced"/>
</dbReference>
<evidence type="ECO:0000313" key="2">
    <source>
        <dbReference type="WBParaSite" id="JU765_v2.g19435.t1"/>
    </source>
</evidence>
<name>A0AC34QUF9_9BILA</name>
<accession>A0AC34QUF9</accession>
<reference evidence="2" key="1">
    <citation type="submission" date="2022-11" db="UniProtKB">
        <authorList>
            <consortium name="WormBaseParasite"/>
        </authorList>
    </citation>
    <scope>IDENTIFICATION</scope>
</reference>
<dbReference type="WBParaSite" id="JU765_v2.g19435.t1">
    <property type="protein sequence ID" value="JU765_v2.g19435.t1"/>
    <property type="gene ID" value="JU765_v2.g19435"/>
</dbReference>
<proteinExistence type="predicted"/>
<protein>
    <submittedName>
        <fullName evidence="2">DNA helicase</fullName>
    </submittedName>
</protein>
<organism evidence="1 2">
    <name type="scientific">Panagrolaimus sp. JU765</name>
    <dbReference type="NCBI Taxonomy" id="591449"/>
    <lineage>
        <taxon>Eukaryota</taxon>
        <taxon>Metazoa</taxon>
        <taxon>Ecdysozoa</taxon>
        <taxon>Nematoda</taxon>
        <taxon>Chromadorea</taxon>
        <taxon>Rhabditida</taxon>
        <taxon>Tylenchina</taxon>
        <taxon>Panagrolaimomorpha</taxon>
        <taxon>Panagrolaimoidea</taxon>
        <taxon>Panagrolaimidae</taxon>
        <taxon>Panagrolaimus</taxon>
    </lineage>
</organism>